<evidence type="ECO:0000256" key="1">
    <source>
        <dbReference type="SAM" id="SignalP"/>
    </source>
</evidence>
<dbReference type="OrthoDB" id="7401204at2759"/>
<evidence type="ECO:0000313" key="3">
    <source>
        <dbReference type="Proteomes" id="UP000691718"/>
    </source>
</evidence>
<gene>
    <name evidence="2" type="ORF">PAPOLLO_LOCUS22135</name>
</gene>
<organism evidence="2 3">
    <name type="scientific">Parnassius apollo</name>
    <name type="common">Apollo butterfly</name>
    <name type="synonym">Papilio apollo</name>
    <dbReference type="NCBI Taxonomy" id="110799"/>
    <lineage>
        <taxon>Eukaryota</taxon>
        <taxon>Metazoa</taxon>
        <taxon>Ecdysozoa</taxon>
        <taxon>Arthropoda</taxon>
        <taxon>Hexapoda</taxon>
        <taxon>Insecta</taxon>
        <taxon>Pterygota</taxon>
        <taxon>Neoptera</taxon>
        <taxon>Endopterygota</taxon>
        <taxon>Lepidoptera</taxon>
        <taxon>Glossata</taxon>
        <taxon>Ditrysia</taxon>
        <taxon>Papilionoidea</taxon>
        <taxon>Papilionidae</taxon>
        <taxon>Parnassiinae</taxon>
        <taxon>Parnassini</taxon>
        <taxon>Parnassius</taxon>
        <taxon>Parnassius</taxon>
    </lineage>
</organism>
<feature type="chain" id="PRO_5035917335" evidence="1">
    <location>
        <begin position="20"/>
        <end position="142"/>
    </location>
</feature>
<accession>A0A8S3XXA5</accession>
<sequence length="142" mass="16072">MSRIVASILILTFVLGIEAKLKKTSPPHCTQVAKDTDYVSRFKMDYPIMYLVQGQREAFQQMYCINPSEVNKAVTTVCDWAAPPQVQFTLGDEYMHVVRQDPTGRYLGNAVITTYQLCSHNIPPHITINQTILPTVTELESH</sequence>
<evidence type="ECO:0000313" key="2">
    <source>
        <dbReference type="EMBL" id="CAG5041387.1"/>
    </source>
</evidence>
<dbReference type="Proteomes" id="UP000691718">
    <property type="component" value="Unassembled WGS sequence"/>
</dbReference>
<keyword evidence="1" id="KW-0732">Signal</keyword>
<proteinExistence type="predicted"/>
<protein>
    <submittedName>
        <fullName evidence="2">(apollo) hypothetical protein</fullName>
    </submittedName>
</protein>
<name>A0A8S3XXA5_PARAO</name>
<dbReference type="EMBL" id="CAJQZP010001359">
    <property type="protein sequence ID" value="CAG5041387.1"/>
    <property type="molecule type" value="Genomic_DNA"/>
</dbReference>
<dbReference type="AlphaFoldDB" id="A0A8S3XXA5"/>
<reference evidence="2" key="1">
    <citation type="submission" date="2021-04" db="EMBL/GenBank/DDBJ databases">
        <authorList>
            <person name="Tunstrom K."/>
        </authorList>
    </citation>
    <scope>NUCLEOTIDE SEQUENCE</scope>
</reference>
<comment type="caution">
    <text evidence="2">The sequence shown here is derived from an EMBL/GenBank/DDBJ whole genome shotgun (WGS) entry which is preliminary data.</text>
</comment>
<keyword evidence="3" id="KW-1185">Reference proteome</keyword>
<feature type="signal peptide" evidence="1">
    <location>
        <begin position="1"/>
        <end position="19"/>
    </location>
</feature>